<feature type="signal peptide" evidence="3">
    <location>
        <begin position="1"/>
        <end position="19"/>
    </location>
</feature>
<dbReference type="Proteomes" id="UP000481861">
    <property type="component" value="Unassembled WGS sequence"/>
</dbReference>
<dbReference type="PANTHER" id="PTHR40633">
    <property type="entry name" value="MATRIX PROTEIN, PUTATIVE (AFU_ORTHOLOGUE AFUA_8G05410)-RELATED"/>
    <property type="match status" value="1"/>
</dbReference>
<dbReference type="Pfam" id="PF10342">
    <property type="entry name" value="Kre9_KNH"/>
    <property type="match status" value="1"/>
</dbReference>
<comment type="caution">
    <text evidence="5">The sequence shown here is derived from an EMBL/GenBank/DDBJ whole genome shotgun (WGS) entry which is preliminary data.</text>
</comment>
<evidence type="ECO:0000259" key="4">
    <source>
        <dbReference type="Pfam" id="PF10342"/>
    </source>
</evidence>
<dbReference type="AlphaFoldDB" id="A0A7C8MJF3"/>
<evidence type="ECO:0000313" key="5">
    <source>
        <dbReference type="EMBL" id="KAF2874762.1"/>
    </source>
</evidence>
<evidence type="ECO:0000256" key="2">
    <source>
        <dbReference type="SAM" id="MobiDB-lite"/>
    </source>
</evidence>
<sequence length="226" mass="22672">MRFFEVILSGSALIAAAWALELNDWPNKFVSGETYTITYSPKDDTPTQLKLRQGESDNLKDVAVLTTDATGGSFTFTVDESLPNGDDYAIEVSQGTTVNYSNLIPLTGSEASPIASSATPSATASSSASASESASSKSASLSSASESSMSMTSSAASASATLAPSSSLNATITTGTLSRTASPSSTDEATGTSSGGPPESTGAASLLSSSPLALIFGAVAAMAYLN</sequence>
<dbReference type="OrthoDB" id="5589325at2759"/>
<protein>
    <submittedName>
        <fullName evidence="5">Ser-Thr-rich glycosyl-phosphatidyl-inositol-anchored membrane family-domain-containing protein</fullName>
    </submittedName>
</protein>
<proteinExistence type="predicted"/>
<accession>A0A7C8MJF3</accession>
<name>A0A7C8MJF3_9PLEO</name>
<evidence type="ECO:0000313" key="6">
    <source>
        <dbReference type="Proteomes" id="UP000481861"/>
    </source>
</evidence>
<evidence type="ECO:0000256" key="1">
    <source>
        <dbReference type="ARBA" id="ARBA00022729"/>
    </source>
</evidence>
<feature type="compositionally biased region" description="Low complexity" evidence="2">
    <location>
        <begin position="189"/>
        <end position="204"/>
    </location>
</feature>
<gene>
    <name evidence="5" type="ORF">BDV95DRAFT_486034</name>
</gene>
<feature type="region of interest" description="Disordered" evidence="2">
    <location>
        <begin position="175"/>
        <end position="204"/>
    </location>
</feature>
<organism evidence="5 6">
    <name type="scientific">Massariosphaeria phaeospora</name>
    <dbReference type="NCBI Taxonomy" id="100035"/>
    <lineage>
        <taxon>Eukaryota</taxon>
        <taxon>Fungi</taxon>
        <taxon>Dikarya</taxon>
        <taxon>Ascomycota</taxon>
        <taxon>Pezizomycotina</taxon>
        <taxon>Dothideomycetes</taxon>
        <taxon>Pleosporomycetidae</taxon>
        <taxon>Pleosporales</taxon>
        <taxon>Pleosporales incertae sedis</taxon>
        <taxon>Massariosphaeria</taxon>
    </lineage>
</organism>
<feature type="chain" id="PRO_5028905893" evidence="3">
    <location>
        <begin position="20"/>
        <end position="226"/>
    </location>
</feature>
<dbReference type="EMBL" id="JAADJZ010000005">
    <property type="protein sequence ID" value="KAF2874762.1"/>
    <property type="molecule type" value="Genomic_DNA"/>
</dbReference>
<feature type="region of interest" description="Disordered" evidence="2">
    <location>
        <begin position="112"/>
        <end position="136"/>
    </location>
</feature>
<keyword evidence="6" id="KW-1185">Reference proteome</keyword>
<feature type="domain" description="Yeast cell wall synthesis Kre9/Knh1-like N-terminal" evidence="4">
    <location>
        <begin position="28"/>
        <end position="102"/>
    </location>
</feature>
<dbReference type="InterPro" id="IPR018466">
    <property type="entry name" value="Kre9/Knh1-like_N"/>
</dbReference>
<evidence type="ECO:0000256" key="3">
    <source>
        <dbReference type="SAM" id="SignalP"/>
    </source>
</evidence>
<reference evidence="5 6" key="1">
    <citation type="submission" date="2020-01" db="EMBL/GenBank/DDBJ databases">
        <authorList>
            <consortium name="DOE Joint Genome Institute"/>
            <person name="Haridas S."/>
            <person name="Albert R."/>
            <person name="Binder M."/>
            <person name="Bloem J."/>
            <person name="Labutti K."/>
            <person name="Salamov A."/>
            <person name="Andreopoulos B."/>
            <person name="Baker S.E."/>
            <person name="Barry K."/>
            <person name="Bills G."/>
            <person name="Bluhm B.H."/>
            <person name="Cannon C."/>
            <person name="Castanera R."/>
            <person name="Culley D.E."/>
            <person name="Daum C."/>
            <person name="Ezra D."/>
            <person name="Gonzalez J.B."/>
            <person name="Henrissat B."/>
            <person name="Kuo A."/>
            <person name="Liang C."/>
            <person name="Lipzen A."/>
            <person name="Lutzoni F."/>
            <person name="Magnuson J."/>
            <person name="Mondo S."/>
            <person name="Nolan M."/>
            <person name="Ohm R."/>
            <person name="Pangilinan J."/>
            <person name="Park H.-J.H."/>
            <person name="Ramirez L."/>
            <person name="Alfaro M."/>
            <person name="Sun H."/>
            <person name="Tritt A."/>
            <person name="Yoshinaga Y."/>
            <person name="Zwiers L.-H.L."/>
            <person name="Turgeon B.G."/>
            <person name="Goodwin S.B."/>
            <person name="Spatafora J.W."/>
            <person name="Crous P.W."/>
            <person name="Grigoriev I.V."/>
        </authorList>
    </citation>
    <scope>NUCLEOTIDE SEQUENCE [LARGE SCALE GENOMIC DNA]</scope>
    <source>
        <strain evidence="5 6">CBS 611.86</strain>
    </source>
</reference>
<dbReference type="PANTHER" id="PTHR40633:SF1">
    <property type="entry name" value="GPI ANCHORED SERINE-THREONINE RICH PROTEIN (AFU_ORTHOLOGUE AFUA_1G03630)"/>
    <property type="match status" value="1"/>
</dbReference>
<dbReference type="InterPro" id="IPR052982">
    <property type="entry name" value="SRP1/TIP1-like"/>
</dbReference>
<feature type="compositionally biased region" description="Polar residues" evidence="2">
    <location>
        <begin position="175"/>
        <end position="188"/>
    </location>
</feature>
<keyword evidence="1 3" id="KW-0732">Signal</keyword>